<feature type="transmembrane region" description="Helical" evidence="9">
    <location>
        <begin position="75"/>
        <end position="92"/>
    </location>
</feature>
<dbReference type="EMBL" id="FUYA01000001">
    <property type="protein sequence ID" value="SKA63736.1"/>
    <property type="molecule type" value="Genomic_DNA"/>
</dbReference>
<evidence type="ECO:0000256" key="7">
    <source>
        <dbReference type="ARBA" id="ARBA00022989"/>
    </source>
</evidence>
<protein>
    <submittedName>
        <fullName evidence="11">Undecaprenyl-phosphate galactose phosphotransferase, WbaP/exopolysaccharide biosynthesis polyprenyl glycosylphosphotransferase</fullName>
    </submittedName>
</protein>
<dbReference type="AlphaFoldDB" id="A0A1T4VFP8"/>
<accession>A0A1T4VFP8</accession>
<sequence length="452" mass="51443">MFSRMSLCFACADLLALYFGMGTSVLVRYAWGGEFQLAFYAQLWPLAFLFIGAFAVSGLYPGVLLARHLELKRQILSAVLVFFTLFSMLFFTRTSESFSRLALLGGLMLSCVLLPLFREIVRSRFGGCSWWGIPAVVVGPKKATKRVMQRFIKGDVSGFRVLKTIDTTGLDEMETLAQLARYESVSPNPIVIYVPSHQALDDSDLVYQLENNFRRVLFVPPSSFQSLNLSVHGVGGVQFMQSHTKCLDPVRIKIKRWIDLGCIVLSLPVLLPVLALIACAIFFEDRGCVFFTQARIGKGGNEFRVWKFRTMVVDAGEVLCQYLECHPECEQEWKENQKLKDDPRITKVGRLLRKTSLDELPQLWNVLKGEMSLVGPRPIVQDEIVKYGEAFSLYTRTLPGLTGLWQVSGRSDTSYEERVRLDMYYTRSWSIWLDIYIFIRTVRVVLNCKGAY</sequence>
<keyword evidence="6 9" id="KW-0812">Transmembrane</keyword>
<dbReference type="GO" id="GO:0016780">
    <property type="term" value="F:phosphotransferase activity, for other substituted phosphate groups"/>
    <property type="evidence" value="ECO:0007669"/>
    <property type="project" value="TreeGrafter"/>
</dbReference>
<evidence type="ECO:0000256" key="8">
    <source>
        <dbReference type="ARBA" id="ARBA00023136"/>
    </source>
</evidence>
<evidence type="ECO:0000256" key="6">
    <source>
        <dbReference type="ARBA" id="ARBA00022692"/>
    </source>
</evidence>
<feature type="transmembrane region" description="Helical" evidence="9">
    <location>
        <begin position="7"/>
        <end position="31"/>
    </location>
</feature>
<keyword evidence="4" id="KW-1003">Cell membrane</keyword>
<dbReference type="InterPro" id="IPR017475">
    <property type="entry name" value="EPS_sugar_tfrase"/>
</dbReference>
<feature type="transmembrane region" description="Helical" evidence="9">
    <location>
        <begin position="98"/>
        <end position="117"/>
    </location>
</feature>
<comment type="subcellular location">
    <subcellularLocation>
        <location evidence="2">Cell membrane</location>
    </subcellularLocation>
    <subcellularLocation>
        <location evidence="1">Membrane</location>
        <topology evidence="1">Multi-pass membrane protein</topology>
    </subcellularLocation>
</comment>
<dbReference type="PANTHER" id="PTHR30576">
    <property type="entry name" value="COLANIC BIOSYNTHESIS UDP-GLUCOSE LIPID CARRIER TRANSFERASE"/>
    <property type="match status" value="1"/>
</dbReference>
<dbReference type="PANTHER" id="PTHR30576:SF4">
    <property type="entry name" value="UNDECAPRENYL-PHOSPHATE GALACTOSE PHOSPHOTRANSFERASE"/>
    <property type="match status" value="1"/>
</dbReference>
<evidence type="ECO:0000259" key="10">
    <source>
        <dbReference type="Pfam" id="PF02397"/>
    </source>
</evidence>
<dbReference type="Pfam" id="PF02397">
    <property type="entry name" value="Bac_transf"/>
    <property type="match status" value="1"/>
</dbReference>
<gene>
    <name evidence="11" type="ORF">SAMN02745702_00199</name>
</gene>
<dbReference type="NCBIfam" id="TIGR03025">
    <property type="entry name" value="EPS_sugtrans"/>
    <property type="match status" value="1"/>
</dbReference>
<organism evidence="11 12">
    <name type="scientific">Desulfobaculum bizertense DSM 18034</name>
    <dbReference type="NCBI Taxonomy" id="1121442"/>
    <lineage>
        <taxon>Bacteria</taxon>
        <taxon>Pseudomonadati</taxon>
        <taxon>Thermodesulfobacteriota</taxon>
        <taxon>Desulfovibrionia</taxon>
        <taxon>Desulfovibrionales</taxon>
        <taxon>Desulfovibrionaceae</taxon>
        <taxon>Desulfobaculum</taxon>
    </lineage>
</organism>
<feature type="transmembrane region" description="Helical" evidence="9">
    <location>
        <begin position="260"/>
        <end position="283"/>
    </location>
</feature>
<proteinExistence type="inferred from homology"/>
<feature type="domain" description="Bacterial sugar transferase" evidence="10">
    <location>
        <begin position="255"/>
        <end position="446"/>
    </location>
</feature>
<evidence type="ECO:0000256" key="9">
    <source>
        <dbReference type="SAM" id="Phobius"/>
    </source>
</evidence>
<keyword evidence="7 9" id="KW-1133">Transmembrane helix</keyword>
<evidence type="ECO:0000256" key="4">
    <source>
        <dbReference type="ARBA" id="ARBA00022475"/>
    </source>
</evidence>
<dbReference type="NCBIfam" id="TIGR03022">
    <property type="entry name" value="WbaP_sugtrans"/>
    <property type="match status" value="1"/>
</dbReference>
<dbReference type="STRING" id="1121442.SAMN02745702_00199"/>
<evidence type="ECO:0000256" key="3">
    <source>
        <dbReference type="ARBA" id="ARBA00006464"/>
    </source>
</evidence>
<evidence type="ECO:0000256" key="5">
    <source>
        <dbReference type="ARBA" id="ARBA00022679"/>
    </source>
</evidence>
<dbReference type="InterPro" id="IPR017472">
    <property type="entry name" value="Undecaprenyl-P_galact_Ptfrase"/>
</dbReference>
<dbReference type="RefSeq" id="WP_078683524.1">
    <property type="nucleotide sequence ID" value="NZ_FUYA01000001.1"/>
</dbReference>
<name>A0A1T4VFP8_9BACT</name>
<keyword evidence="5 11" id="KW-0808">Transferase</keyword>
<dbReference type="Proteomes" id="UP000189733">
    <property type="component" value="Unassembled WGS sequence"/>
</dbReference>
<dbReference type="GO" id="GO:0005886">
    <property type="term" value="C:plasma membrane"/>
    <property type="evidence" value="ECO:0007669"/>
    <property type="project" value="UniProtKB-SubCell"/>
</dbReference>
<keyword evidence="12" id="KW-1185">Reference proteome</keyword>
<evidence type="ECO:0000313" key="12">
    <source>
        <dbReference type="Proteomes" id="UP000189733"/>
    </source>
</evidence>
<reference evidence="11 12" key="1">
    <citation type="submission" date="2017-02" db="EMBL/GenBank/DDBJ databases">
        <authorList>
            <person name="Peterson S.W."/>
        </authorList>
    </citation>
    <scope>NUCLEOTIDE SEQUENCE [LARGE SCALE GENOMIC DNA]</scope>
    <source>
        <strain evidence="11 12">DSM 18034</strain>
    </source>
</reference>
<keyword evidence="8 9" id="KW-0472">Membrane</keyword>
<evidence type="ECO:0000256" key="2">
    <source>
        <dbReference type="ARBA" id="ARBA00004236"/>
    </source>
</evidence>
<dbReference type="OrthoDB" id="9808602at2"/>
<evidence type="ECO:0000313" key="11">
    <source>
        <dbReference type="EMBL" id="SKA63736.1"/>
    </source>
</evidence>
<dbReference type="GO" id="GO:0000271">
    <property type="term" value="P:polysaccharide biosynthetic process"/>
    <property type="evidence" value="ECO:0007669"/>
    <property type="project" value="InterPro"/>
</dbReference>
<dbReference type="InterPro" id="IPR003362">
    <property type="entry name" value="Bact_transf"/>
</dbReference>
<comment type="similarity">
    <text evidence="3">Belongs to the bacterial sugar transferase family.</text>
</comment>
<evidence type="ECO:0000256" key="1">
    <source>
        <dbReference type="ARBA" id="ARBA00004141"/>
    </source>
</evidence>
<feature type="transmembrane region" description="Helical" evidence="9">
    <location>
        <begin position="43"/>
        <end position="63"/>
    </location>
</feature>